<dbReference type="AlphaFoldDB" id="A0A6C0K3G2"/>
<protein>
    <submittedName>
        <fullName evidence="2">Uncharacterized protein</fullName>
    </submittedName>
</protein>
<reference evidence="2" key="1">
    <citation type="journal article" date="2020" name="Nature">
        <title>Giant virus diversity and host interactions through global metagenomics.</title>
        <authorList>
            <person name="Schulz F."/>
            <person name="Roux S."/>
            <person name="Paez-Espino D."/>
            <person name="Jungbluth S."/>
            <person name="Walsh D.A."/>
            <person name="Denef V.J."/>
            <person name="McMahon K.D."/>
            <person name="Konstantinidis K.T."/>
            <person name="Eloe-Fadrosh E.A."/>
            <person name="Kyrpides N.C."/>
            <person name="Woyke T."/>
        </authorList>
    </citation>
    <scope>NUCLEOTIDE SEQUENCE</scope>
    <source>
        <strain evidence="2">GVMAG-S-1101172-89</strain>
    </source>
</reference>
<sequence length="134" mass="14918">MNTPKKFVLNKQTFQNIPLRAAPEHFEMFSDLKAQAPYVYKSPIGVEVDALVREWYAKLGQTISPDELRMCREIDSAEINEAEKIEAAAAATKPVYGTPEFWKIYWAKKKGVGTASSPKAAKGKQTPVALKCAK</sequence>
<evidence type="ECO:0000313" key="2">
    <source>
        <dbReference type="EMBL" id="QHU12572.1"/>
    </source>
</evidence>
<name>A0A6C0K3G2_9ZZZZ</name>
<proteinExistence type="predicted"/>
<organism evidence="2">
    <name type="scientific">viral metagenome</name>
    <dbReference type="NCBI Taxonomy" id="1070528"/>
    <lineage>
        <taxon>unclassified sequences</taxon>
        <taxon>metagenomes</taxon>
        <taxon>organismal metagenomes</taxon>
    </lineage>
</organism>
<feature type="region of interest" description="Disordered" evidence="1">
    <location>
        <begin position="114"/>
        <end position="134"/>
    </location>
</feature>
<accession>A0A6C0K3G2</accession>
<evidence type="ECO:0000256" key="1">
    <source>
        <dbReference type="SAM" id="MobiDB-lite"/>
    </source>
</evidence>
<dbReference type="EMBL" id="MN740808">
    <property type="protein sequence ID" value="QHU12572.1"/>
    <property type="molecule type" value="Genomic_DNA"/>
</dbReference>